<feature type="domain" description="Glycosyl transferase family 28 C-terminal" evidence="8">
    <location>
        <begin position="4"/>
        <end position="148"/>
    </location>
</feature>
<dbReference type="InterPro" id="IPR007235">
    <property type="entry name" value="Glyco_trans_28_C"/>
</dbReference>
<dbReference type="EC" id="2.4.1.141" evidence="3"/>
<comment type="similarity">
    <text evidence="2">Belongs to the glycosyltransferase 28 family.</text>
</comment>
<accession>A0AAE0Z6M7</accession>
<dbReference type="GO" id="GO:0004577">
    <property type="term" value="F:N-acetylglucosaminyldiphosphodolichol N-acetylglucosaminyltransferase activity"/>
    <property type="evidence" value="ECO:0007669"/>
    <property type="project" value="UniProtKB-EC"/>
</dbReference>
<evidence type="ECO:0000256" key="7">
    <source>
        <dbReference type="ARBA" id="ARBA00022824"/>
    </source>
</evidence>
<dbReference type="Pfam" id="PF04101">
    <property type="entry name" value="Glyco_tran_28_C"/>
    <property type="match status" value="1"/>
</dbReference>
<evidence type="ECO:0000256" key="3">
    <source>
        <dbReference type="ARBA" id="ARBA00012614"/>
    </source>
</evidence>
<organism evidence="9 10">
    <name type="scientific">Elysia crispata</name>
    <name type="common">lettuce slug</name>
    <dbReference type="NCBI Taxonomy" id="231223"/>
    <lineage>
        <taxon>Eukaryota</taxon>
        <taxon>Metazoa</taxon>
        <taxon>Spiralia</taxon>
        <taxon>Lophotrochozoa</taxon>
        <taxon>Mollusca</taxon>
        <taxon>Gastropoda</taxon>
        <taxon>Heterobranchia</taxon>
        <taxon>Euthyneura</taxon>
        <taxon>Panpulmonata</taxon>
        <taxon>Sacoglossa</taxon>
        <taxon>Placobranchoidea</taxon>
        <taxon>Plakobranchidae</taxon>
        <taxon>Elysia</taxon>
    </lineage>
</organism>
<evidence type="ECO:0000313" key="9">
    <source>
        <dbReference type="EMBL" id="KAK3762912.1"/>
    </source>
</evidence>
<proteinExistence type="inferred from homology"/>
<keyword evidence="6" id="KW-0808">Transferase</keyword>
<dbReference type="PANTHER" id="PTHR12867:SF6">
    <property type="entry name" value="N-ACETYLGLUCOSAMINYLDIPHOSPHODOLICHOL N-ACETYLGLUCOSAMINYLTRANSFERASE"/>
    <property type="match status" value="1"/>
</dbReference>
<protein>
    <recommendedName>
        <fullName evidence="4">UDP-N-acetylglucosamine transferase subunit ALG13</fullName>
        <ecNumber evidence="3">2.4.1.141</ecNumber>
    </recommendedName>
</protein>
<dbReference type="PANTHER" id="PTHR12867">
    <property type="entry name" value="GLYCOSYL TRANSFERASE-RELATED"/>
    <property type="match status" value="1"/>
</dbReference>
<dbReference type="EMBL" id="JAWDGP010004625">
    <property type="protein sequence ID" value="KAK3762912.1"/>
    <property type="molecule type" value="Genomic_DNA"/>
</dbReference>
<comment type="caution">
    <text evidence="9">The sequence shown here is derived from an EMBL/GenBank/DDBJ whole genome shotgun (WGS) entry which is preliminary data.</text>
</comment>
<evidence type="ECO:0000256" key="6">
    <source>
        <dbReference type="ARBA" id="ARBA00022679"/>
    </source>
</evidence>
<evidence type="ECO:0000259" key="8">
    <source>
        <dbReference type="Pfam" id="PF04101"/>
    </source>
</evidence>
<evidence type="ECO:0000256" key="2">
    <source>
        <dbReference type="ARBA" id="ARBA00006962"/>
    </source>
</evidence>
<evidence type="ECO:0000313" key="10">
    <source>
        <dbReference type="Proteomes" id="UP001283361"/>
    </source>
</evidence>
<evidence type="ECO:0000256" key="5">
    <source>
        <dbReference type="ARBA" id="ARBA00022676"/>
    </source>
</evidence>
<dbReference type="SUPFAM" id="SSF53756">
    <property type="entry name" value="UDP-Glycosyltransferase/glycogen phosphorylase"/>
    <property type="match status" value="1"/>
</dbReference>
<evidence type="ECO:0000256" key="1">
    <source>
        <dbReference type="ARBA" id="ARBA00004240"/>
    </source>
</evidence>
<comment type="subcellular location">
    <subcellularLocation>
        <location evidence="1">Endoplasmic reticulum</location>
    </subcellularLocation>
</comment>
<dbReference type="Gene3D" id="3.40.50.2000">
    <property type="entry name" value="Glycogen Phosphorylase B"/>
    <property type="match status" value="1"/>
</dbReference>
<reference evidence="9" key="1">
    <citation type="journal article" date="2023" name="G3 (Bethesda)">
        <title>A reference genome for the long-term kleptoplast-retaining sea slug Elysia crispata morphotype clarki.</title>
        <authorList>
            <person name="Eastman K.E."/>
            <person name="Pendleton A.L."/>
            <person name="Shaikh M.A."/>
            <person name="Suttiyut T."/>
            <person name="Ogas R."/>
            <person name="Tomko P."/>
            <person name="Gavelis G."/>
            <person name="Widhalm J.R."/>
            <person name="Wisecaver J.H."/>
        </authorList>
    </citation>
    <scope>NUCLEOTIDE SEQUENCE</scope>
    <source>
        <strain evidence="9">ECLA1</strain>
    </source>
</reference>
<dbReference type="InterPro" id="IPR039042">
    <property type="entry name" value="Alg13-like"/>
</dbReference>
<keyword evidence="7" id="KW-0256">Endoplasmic reticulum</keyword>
<keyword evidence="10" id="KW-1185">Reference proteome</keyword>
<dbReference type="AlphaFoldDB" id="A0AAE0Z6M7"/>
<sequence length="166" mass="17975">MKKLFVTVGTTQFDTLIKAISSEEAMHVLSKLGFSHITLQTGRGQIQPQDHPGDMNCPALTCYGLKNSILEDIRAADLIISHAGAGSILDALGCGKKVLVVINEELMGNHQTELAEALAKEGYLYFCGVSSLLTSLKEMDFTNLIPFPHGEPEKFAAHLDQVLGFS</sequence>
<name>A0AAE0Z6M7_9GAST</name>
<dbReference type="GO" id="GO:0006488">
    <property type="term" value="P:dolichol-linked oligosaccharide biosynthetic process"/>
    <property type="evidence" value="ECO:0007669"/>
    <property type="project" value="InterPro"/>
</dbReference>
<gene>
    <name evidence="9" type="ORF">RRG08_008130</name>
</gene>
<dbReference type="Proteomes" id="UP001283361">
    <property type="component" value="Unassembled WGS sequence"/>
</dbReference>
<keyword evidence="5" id="KW-0328">Glycosyltransferase</keyword>
<evidence type="ECO:0000256" key="4">
    <source>
        <dbReference type="ARBA" id="ARBA00017468"/>
    </source>
</evidence>
<dbReference type="GO" id="GO:0005783">
    <property type="term" value="C:endoplasmic reticulum"/>
    <property type="evidence" value="ECO:0007669"/>
    <property type="project" value="UniProtKB-SubCell"/>
</dbReference>